<proteinExistence type="inferred from homology"/>
<dbReference type="PROSITE" id="PS00435">
    <property type="entry name" value="PEROXIDASE_1"/>
    <property type="match status" value="1"/>
</dbReference>
<feature type="binding site" evidence="5">
    <location>
        <position position="70"/>
    </location>
    <ligand>
        <name>Ca(2+)</name>
        <dbReference type="ChEBI" id="CHEBI:29108"/>
        <label>1</label>
    </ligand>
</feature>
<dbReference type="AlphaFoldDB" id="A0AAN9YIC6"/>
<evidence type="ECO:0000256" key="5">
    <source>
        <dbReference type="PIRSR" id="PIRSR601621-2"/>
    </source>
</evidence>
<dbReference type="SUPFAM" id="SSF51735">
    <property type="entry name" value="NAD(P)-binding Rossmann-fold domains"/>
    <property type="match status" value="1"/>
</dbReference>
<feature type="binding site" evidence="5">
    <location>
        <position position="190"/>
    </location>
    <ligand>
        <name>Ca(2+)</name>
        <dbReference type="ChEBI" id="CHEBI:29108"/>
        <label>2</label>
    </ligand>
</feature>
<reference evidence="11 12" key="1">
    <citation type="journal article" date="2023" name="PLoS ONE">
        <title>Cytospora paraplurivora sp. nov. isolated from orchards with fruit tree decline syndrome in Ontario, Canada.</title>
        <authorList>
            <person name="Ilyukhin E."/>
            <person name="Nguyen H.D.T."/>
            <person name="Castle A.J."/>
            <person name="Ellouze W."/>
        </authorList>
    </citation>
    <scope>NUCLEOTIDE SEQUENCE [LARGE SCALE GENOMIC DNA]</scope>
    <source>
        <strain evidence="11 12">FDS-564</strain>
    </source>
</reference>
<feature type="binding site" evidence="5">
    <location>
        <position position="68"/>
    </location>
    <ligand>
        <name>Ca(2+)</name>
        <dbReference type="ChEBI" id="CHEBI:29108"/>
        <label>1</label>
    </ligand>
</feature>
<keyword evidence="4" id="KW-0325">Glycoprotein</keyword>
<dbReference type="PANTHER" id="PTHR43658:SF8">
    <property type="entry name" value="17-BETA-HYDROXYSTEROID DEHYDROGENASE 14-RELATED"/>
    <property type="match status" value="1"/>
</dbReference>
<dbReference type="Gene3D" id="1.10.420.10">
    <property type="entry name" value="Peroxidase, domain 2"/>
    <property type="match status" value="1"/>
</dbReference>
<keyword evidence="2 8" id="KW-0560">Oxidoreductase</keyword>
<dbReference type="SMART" id="SM00822">
    <property type="entry name" value="PKS_KR"/>
    <property type="match status" value="1"/>
</dbReference>
<feature type="chain" id="PRO_5042661281" description="Peroxidase" evidence="8">
    <location>
        <begin position="19"/>
        <end position="540"/>
    </location>
</feature>
<comment type="cofactor">
    <cofactor evidence="5">
        <name>heme b</name>
        <dbReference type="ChEBI" id="CHEBI:60344"/>
    </cofactor>
    <text evidence="5">Binds 1 heme b (iron(II)-protoporphyrin IX) group per subunit.</text>
</comment>
<dbReference type="InterPro" id="IPR057326">
    <property type="entry name" value="KR_dom"/>
</dbReference>
<feature type="binding site" evidence="5">
    <location>
        <position position="195"/>
    </location>
    <ligand>
        <name>Ca(2+)</name>
        <dbReference type="ChEBI" id="CHEBI:29108"/>
        <label>2</label>
    </ligand>
</feature>
<dbReference type="EC" id="1.11.1.-" evidence="8"/>
<feature type="binding site" description="axial binding residue" evidence="5">
    <location>
        <position position="176"/>
    </location>
    <ligand>
        <name>heme b</name>
        <dbReference type="ChEBI" id="CHEBI:60344"/>
    </ligand>
    <ligandPart>
        <name>Fe</name>
        <dbReference type="ChEBI" id="CHEBI:18248"/>
    </ligandPart>
</feature>
<evidence type="ECO:0000256" key="6">
    <source>
        <dbReference type="PIRSR" id="PIRSR601621-3"/>
    </source>
</evidence>
<comment type="caution">
    <text evidence="11">The sequence shown here is derived from an EMBL/GenBank/DDBJ whole genome shotgun (WGS) entry which is preliminary data.</text>
</comment>
<keyword evidence="3 7" id="KW-1015">Disulfide bond</keyword>
<evidence type="ECO:0000256" key="7">
    <source>
        <dbReference type="PIRSR" id="PIRSR601621-4"/>
    </source>
</evidence>
<dbReference type="InterPro" id="IPR001621">
    <property type="entry name" value="Ligninase"/>
</dbReference>
<dbReference type="PANTHER" id="PTHR43658">
    <property type="entry name" value="SHORT-CHAIN DEHYDROGENASE/REDUCTASE"/>
    <property type="match status" value="1"/>
</dbReference>
<evidence type="ECO:0000256" key="8">
    <source>
        <dbReference type="RuleBase" id="RU363051"/>
    </source>
</evidence>
<feature type="binding site" evidence="5">
    <location>
        <position position="72"/>
    </location>
    <ligand>
        <name>Ca(2+)</name>
        <dbReference type="ChEBI" id="CHEBI:29108"/>
        <label>1</label>
    </ligand>
</feature>
<comment type="similarity">
    <text evidence="1 8">Belongs to the peroxidase family. Ligninase subfamily.</text>
</comment>
<dbReference type="PRINTS" id="PR00462">
    <property type="entry name" value="LIGNINASE"/>
</dbReference>
<dbReference type="PRINTS" id="PR00458">
    <property type="entry name" value="PEROXIDASE"/>
</dbReference>
<dbReference type="Gene3D" id="3.40.50.720">
    <property type="entry name" value="NAD(P)-binding Rossmann-like Domain"/>
    <property type="match status" value="1"/>
</dbReference>
<feature type="binding site" evidence="5">
    <location>
        <position position="188"/>
    </location>
    <ligand>
        <name>Ca(2+)</name>
        <dbReference type="ChEBI" id="CHEBI:29108"/>
        <label>2</label>
    </ligand>
</feature>
<dbReference type="InterPro" id="IPR036291">
    <property type="entry name" value="NAD(P)-bd_dom_sf"/>
</dbReference>
<accession>A0AAN9YIC6</accession>
<feature type="disulfide bond" evidence="7">
    <location>
        <begin position="48"/>
        <end position="121"/>
    </location>
</feature>
<dbReference type="InterPro" id="IPR010255">
    <property type="entry name" value="Haem_peroxidase_sf"/>
</dbReference>
<dbReference type="SUPFAM" id="SSF48113">
    <property type="entry name" value="Heme-dependent peroxidases"/>
    <property type="match status" value="1"/>
</dbReference>
<feature type="region of interest" description="Disordered" evidence="9">
    <location>
        <begin position="394"/>
        <end position="422"/>
    </location>
</feature>
<dbReference type="InterPro" id="IPR019793">
    <property type="entry name" value="Peroxidases_heam-ligand_BS"/>
</dbReference>
<dbReference type="GO" id="GO:0046872">
    <property type="term" value="F:metal ion binding"/>
    <property type="evidence" value="ECO:0007669"/>
    <property type="project" value="UniProtKB-UniRule"/>
</dbReference>
<dbReference type="Gene3D" id="1.10.520.10">
    <property type="match status" value="1"/>
</dbReference>
<evidence type="ECO:0000256" key="9">
    <source>
        <dbReference type="SAM" id="MobiDB-lite"/>
    </source>
</evidence>
<dbReference type="InterPro" id="IPR002016">
    <property type="entry name" value="Haem_peroxidase"/>
</dbReference>
<dbReference type="GO" id="GO:0004601">
    <property type="term" value="F:peroxidase activity"/>
    <property type="evidence" value="ECO:0007669"/>
    <property type="project" value="UniProtKB-KW"/>
</dbReference>
<feature type="site" description="Transition state stabilizer" evidence="6">
    <location>
        <position position="57"/>
    </location>
</feature>
<dbReference type="Pfam" id="PF00141">
    <property type="entry name" value="peroxidase"/>
    <property type="match status" value="1"/>
</dbReference>
<dbReference type="PROSITE" id="PS50873">
    <property type="entry name" value="PEROXIDASE_4"/>
    <property type="match status" value="1"/>
</dbReference>
<evidence type="ECO:0000256" key="4">
    <source>
        <dbReference type="ARBA" id="ARBA00023180"/>
    </source>
</evidence>
<evidence type="ECO:0000313" key="11">
    <source>
        <dbReference type="EMBL" id="KAK7744064.1"/>
    </source>
</evidence>
<keyword evidence="5 8" id="KW-0479">Metal-binding</keyword>
<evidence type="ECO:0000256" key="2">
    <source>
        <dbReference type="ARBA" id="ARBA00023002"/>
    </source>
</evidence>
<evidence type="ECO:0000259" key="10">
    <source>
        <dbReference type="PROSITE" id="PS50873"/>
    </source>
</evidence>
<dbReference type="Proteomes" id="UP001320245">
    <property type="component" value="Unassembled WGS sequence"/>
</dbReference>
<comment type="cofactor">
    <cofactor evidence="5 8">
        <name>Ca(2+)</name>
        <dbReference type="ChEBI" id="CHEBI:29108"/>
    </cofactor>
    <text evidence="5 8">Binds 2 calcium ions per subunit.</text>
</comment>
<feature type="binding site" evidence="5">
    <location>
        <position position="62"/>
    </location>
    <ligand>
        <name>Ca(2+)</name>
        <dbReference type="ChEBI" id="CHEBI:29108"/>
        <label>1</label>
    </ligand>
</feature>
<keyword evidence="12" id="KW-1185">Reference proteome</keyword>
<keyword evidence="5" id="KW-0408">Iron</keyword>
<evidence type="ECO:0000256" key="1">
    <source>
        <dbReference type="ARBA" id="ARBA00006089"/>
    </source>
</evidence>
<dbReference type="GO" id="GO:0020037">
    <property type="term" value="F:heme binding"/>
    <property type="evidence" value="ECO:0007669"/>
    <property type="project" value="UniProtKB-UniRule"/>
</dbReference>
<protein>
    <recommendedName>
        <fullName evidence="8">Peroxidase</fullName>
        <ecNumber evidence="8">1.11.1.-</ecNumber>
    </recommendedName>
</protein>
<organism evidence="11 12">
    <name type="scientific">Cytospora paraplurivora</name>
    <dbReference type="NCBI Taxonomy" id="2898453"/>
    <lineage>
        <taxon>Eukaryota</taxon>
        <taxon>Fungi</taxon>
        <taxon>Dikarya</taxon>
        <taxon>Ascomycota</taxon>
        <taxon>Pezizomycotina</taxon>
        <taxon>Sordariomycetes</taxon>
        <taxon>Sordariomycetidae</taxon>
        <taxon>Diaporthales</taxon>
        <taxon>Cytosporaceae</taxon>
        <taxon>Cytospora</taxon>
    </lineage>
</organism>
<keyword evidence="8" id="KW-0732">Signal</keyword>
<name>A0AAN9YIC6_9PEZI</name>
<dbReference type="EMBL" id="JAJSPL020000011">
    <property type="protein sequence ID" value="KAK7744064.1"/>
    <property type="molecule type" value="Genomic_DNA"/>
</dbReference>
<gene>
    <name evidence="11" type="ORF">SLS53_003582</name>
</gene>
<dbReference type="InterPro" id="IPR002347">
    <property type="entry name" value="SDR_fam"/>
</dbReference>
<feature type="signal peptide" evidence="8">
    <location>
        <begin position="1"/>
        <end position="18"/>
    </location>
</feature>
<feature type="binding site" evidence="5">
    <location>
        <position position="177"/>
    </location>
    <ligand>
        <name>Ca(2+)</name>
        <dbReference type="ChEBI" id="CHEBI:29108"/>
        <label>2</label>
    </ligand>
</feature>
<sequence length="540" mass="57908">MIGKANLVALLLATGAAASVEKRQACPDVWREIARELRFFFADEEGYCTDDARAAIRLPFQDCFPDGGCDGSIILSDECYNRRDNAQLVGICSNLSQYYKRYGVGAADLINFAAAIATKVCPGGPYIPFYIGRPDNAFEATRGQIPPPTLNSTDMIEIFAERGFSPDELVALVGAHSVGKTLRSVPLDSTPEMLDSRIFYSQTQYGDAPETLPSDRSLALDPVTIDTWVLFSRDQEAWERAYIPAIEKMMLQGNDPALLTDCSILIRDAFELASGLGRATAIELSQHGGNISILDLNEDTGAELVKQLGGESRARFFASDVTDTESIAAAVAGTVEWVSQTGKPLGGIIPAAGVGNPGLILDSKQRPIPLQSLDLVLSINLRGTLDVIRQFLPHLARSPPHPPSSTPSSQEGRGAEDANKDNEHGVIVMVSSAAAFDGQMGQTAYAASKGAVASMTLPLTRDLSRFGIRVVTIAPGTFETPMTGLLNDKVRAGLEKAMEFPKRGGTGAEFASLVRHVVENVMLNGCVIRLDGGSRMPSRL</sequence>
<feature type="compositionally biased region" description="Basic and acidic residues" evidence="9">
    <location>
        <begin position="413"/>
        <end position="422"/>
    </location>
</feature>
<keyword evidence="5" id="KW-0349">Heme</keyword>
<evidence type="ECO:0000256" key="3">
    <source>
        <dbReference type="ARBA" id="ARBA00023157"/>
    </source>
</evidence>
<keyword evidence="8" id="KW-0575">Peroxidase</keyword>
<dbReference type="Pfam" id="PF00106">
    <property type="entry name" value="adh_short"/>
    <property type="match status" value="2"/>
</dbReference>
<feature type="domain" description="Plant heme peroxidase family profile" evidence="10">
    <location>
        <begin position="52"/>
        <end position="320"/>
    </location>
</feature>
<evidence type="ECO:0000313" key="12">
    <source>
        <dbReference type="Proteomes" id="UP001320245"/>
    </source>
</evidence>
<dbReference type="GO" id="GO:0006979">
    <property type="term" value="P:response to oxidative stress"/>
    <property type="evidence" value="ECO:0007669"/>
    <property type="project" value="InterPro"/>
</dbReference>
<keyword evidence="5 8" id="KW-0106">Calcium</keyword>